<name>A0ABD1G6J0_SALDI</name>
<dbReference type="Proteomes" id="UP001567538">
    <property type="component" value="Unassembled WGS sequence"/>
</dbReference>
<evidence type="ECO:0000313" key="2">
    <source>
        <dbReference type="Proteomes" id="UP001567538"/>
    </source>
</evidence>
<comment type="caution">
    <text evidence="1">The sequence shown here is derived from an EMBL/GenBank/DDBJ whole genome shotgun (WGS) entry which is preliminary data.</text>
</comment>
<organism evidence="1 2">
    <name type="scientific">Salvia divinorum</name>
    <name type="common">Maria pastora</name>
    <name type="synonym">Diviner's sage</name>
    <dbReference type="NCBI Taxonomy" id="28513"/>
    <lineage>
        <taxon>Eukaryota</taxon>
        <taxon>Viridiplantae</taxon>
        <taxon>Streptophyta</taxon>
        <taxon>Embryophyta</taxon>
        <taxon>Tracheophyta</taxon>
        <taxon>Spermatophyta</taxon>
        <taxon>Magnoliopsida</taxon>
        <taxon>eudicotyledons</taxon>
        <taxon>Gunneridae</taxon>
        <taxon>Pentapetalae</taxon>
        <taxon>asterids</taxon>
        <taxon>lamiids</taxon>
        <taxon>Lamiales</taxon>
        <taxon>Lamiaceae</taxon>
        <taxon>Nepetoideae</taxon>
        <taxon>Mentheae</taxon>
        <taxon>Salviinae</taxon>
        <taxon>Salvia</taxon>
        <taxon>Salvia subgen. Calosphace</taxon>
    </lineage>
</organism>
<evidence type="ECO:0000313" key="1">
    <source>
        <dbReference type="EMBL" id="KAL1539737.1"/>
    </source>
</evidence>
<proteinExistence type="predicted"/>
<protein>
    <submittedName>
        <fullName evidence="1">Uncharacterized protein</fullName>
    </submittedName>
</protein>
<sequence length="78" mass="8838">MIDAESAIHIAKYTYTAIIRINKQNLFRGEKLKSSSTVSIVFSLPRPPTQFFFRFFPFSASCSLTQCFLMNISVEGGH</sequence>
<keyword evidence="2" id="KW-1185">Reference proteome</keyword>
<dbReference type="AlphaFoldDB" id="A0ABD1G6J0"/>
<reference evidence="1 2" key="1">
    <citation type="submission" date="2024-06" db="EMBL/GenBank/DDBJ databases">
        <title>A chromosome level genome sequence of Diviner's sage (Salvia divinorum).</title>
        <authorList>
            <person name="Ford S.A."/>
            <person name="Ro D.-K."/>
            <person name="Ness R.W."/>
            <person name="Phillips M.A."/>
        </authorList>
    </citation>
    <scope>NUCLEOTIDE SEQUENCE [LARGE SCALE GENOMIC DNA]</scope>
    <source>
        <strain evidence="1">SAF-2024a</strain>
        <tissue evidence="1">Leaf</tissue>
    </source>
</reference>
<gene>
    <name evidence="1" type="ORF">AAHA92_24185</name>
</gene>
<dbReference type="EMBL" id="JBEAFC010000009">
    <property type="protein sequence ID" value="KAL1539737.1"/>
    <property type="molecule type" value="Genomic_DNA"/>
</dbReference>
<accession>A0ABD1G6J0</accession>